<evidence type="ECO:0000259" key="2">
    <source>
        <dbReference type="PROSITE" id="PS51736"/>
    </source>
</evidence>
<evidence type="ECO:0000259" key="3">
    <source>
        <dbReference type="PROSITE" id="PS51737"/>
    </source>
</evidence>
<dbReference type="GO" id="GO:0000150">
    <property type="term" value="F:DNA strand exchange activity"/>
    <property type="evidence" value="ECO:0007669"/>
    <property type="project" value="InterPro"/>
</dbReference>
<sequence>MAVSVSSRQLGLDTTGAAFKVSNIFNMNNITPSQKFFLYARKSTDVEDKQVRSIEDQIAELRAFAKQENLNVVEIFIEKQSAKIPGRPIFNDMLKRVEAGEANGILAWHADRLARNSVDGGRIIYLLDCGRIQSLKFPTLWFENTPQGKFMLNIVFGQSKYYIDSLAENTKRGLRQKVKRGEYPSLAPIGYINDKRIKSVVVDKKRAPIIQKAFELYAQNNSRLEDISTFLAQHDIFSSGGKRIKRDRISFILSNPFYVGLFRYAGEIHEGKHQPVVSKKIFDKVQEILKQRGRPHHKTKNEPQAFCGLLHCGTCGMGITGEYKVKRQKNGNEHYYTYYHCTRKNKTIKCKEPCIRQESLDQQISSLLQKFSLREDWAEGLTKKLENGKLETAQSSAAFVQENRNRIVDIQIKLQRLLDGYLEQDIDKEVYREEKAKLLSEKKSLEEKTNNLEQKRTGWIEPMREWIKEARNLPKIAREGNLSSKKVAAKEIFGSNLVLANREARISAPSGLDSSPKIQWAAVSAAHDQIVLSWRRRRELNPRIAVLQTAALATSPRRHSFIFNFFQQFFKIH</sequence>
<dbReference type="Gene3D" id="3.90.1750.20">
    <property type="entry name" value="Putative Large Serine Recombinase, Chain B, Domain 2"/>
    <property type="match status" value="1"/>
</dbReference>
<evidence type="ECO:0000256" key="1">
    <source>
        <dbReference type="SAM" id="Coils"/>
    </source>
</evidence>
<dbReference type="InterPro" id="IPR038109">
    <property type="entry name" value="DNA_bind_recomb_sf"/>
</dbReference>
<protein>
    <submittedName>
        <fullName evidence="4">Recombinase</fullName>
    </submittedName>
</protein>
<feature type="coiled-coil region" evidence="1">
    <location>
        <begin position="428"/>
        <end position="455"/>
    </location>
</feature>
<feature type="domain" description="Recombinase" evidence="3">
    <location>
        <begin position="188"/>
        <end position="295"/>
    </location>
</feature>
<dbReference type="PANTHER" id="PTHR30461">
    <property type="entry name" value="DNA-INVERTASE FROM LAMBDOID PROPHAGE"/>
    <property type="match status" value="1"/>
</dbReference>
<evidence type="ECO:0000313" key="4">
    <source>
        <dbReference type="EMBL" id="KKT82469.1"/>
    </source>
</evidence>
<dbReference type="Gene3D" id="3.40.50.1390">
    <property type="entry name" value="Resolvase, N-terminal catalytic domain"/>
    <property type="match status" value="1"/>
</dbReference>
<dbReference type="SUPFAM" id="SSF53041">
    <property type="entry name" value="Resolvase-like"/>
    <property type="match status" value="1"/>
</dbReference>
<dbReference type="EMBL" id="LCJT01000040">
    <property type="protein sequence ID" value="KKT82469.1"/>
    <property type="molecule type" value="Genomic_DNA"/>
</dbReference>
<dbReference type="PROSITE" id="PS51736">
    <property type="entry name" value="RECOMBINASES_3"/>
    <property type="match status" value="1"/>
</dbReference>
<dbReference type="Pfam" id="PF07508">
    <property type="entry name" value="Recombinase"/>
    <property type="match status" value="1"/>
</dbReference>
<dbReference type="SMART" id="SM00857">
    <property type="entry name" value="Resolvase"/>
    <property type="match status" value="1"/>
</dbReference>
<gene>
    <name evidence="4" type="ORF">UW81_C0040G0002</name>
</gene>
<dbReference type="InterPro" id="IPR025827">
    <property type="entry name" value="Zn_ribbon_recom_dom"/>
</dbReference>
<dbReference type="InterPro" id="IPR036162">
    <property type="entry name" value="Resolvase-like_N_sf"/>
</dbReference>
<dbReference type="PANTHER" id="PTHR30461:SF23">
    <property type="entry name" value="DNA RECOMBINASE-RELATED"/>
    <property type="match status" value="1"/>
</dbReference>
<dbReference type="Proteomes" id="UP000033915">
    <property type="component" value="Unassembled WGS sequence"/>
</dbReference>
<dbReference type="InterPro" id="IPR050639">
    <property type="entry name" value="SSR_resolvase"/>
</dbReference>
<dbReference type="InterPro" id="IPR006119">
    <property type="entry name" value="Resolv_N"/>
</dbReference>
<comment type="caution">
    <text evidence="4">The sequence shown here is derived from an EMBL/GenBank/DDBJ whole genome shotgun (WGS) entry which is preliminary data.</text>
</comment>
<proteinExistence type="predicted"/>
<name>A0A0G1NE40_9BACT</name>
<dbReference type="CDD" id="cd00338">
    <property type="entry name" value="Ser_Recombinase"/>
    <property type="match status" value="1"/>
</dbReference>
<keyword evidence="1" id="KW-0175">Coiled coil</keyword>
<dbReference type="AlphaFoldDB" id="A0A0G1NE40"/>
<reference evidence="4 5" key="1">
    <citation type="journal article" date="2015" name="Nature">
        <title>rRNA introns, odd ribosomes, and small enigmatic genomes across a large radiation of phyla.</title>
        <authorList>
            <person name="Brown C.T."/>
            <person name="Hug L.A."/>
            <person name="Thomas B.C."/>
            <person name="Sharon I."/>
            <person name="Castelle C.J."/>
            <person name="Singh A."/>
            <person name="Wilkins M.J."/>
            <person name="Williams K.H."/>
            <person name="Banfield J.F."/>
        </authorList>
    </citation>
    <scope>NUCLEOTIDE SEQUENCE [LARGE SCALE GENOMIC DNA]</scope>
</reference>
<dbReference type="Pfam" id="PF13408">
    <property type="entry name" value="Zn_ribbon_recom"/>
    <property type="match status" value="1"/>
</dbReference>
<dbReference type="InterPro" id="IPR011109">
    <property type="entry name" value="DNA_bind_recombinase_dom"/>
</dbReference>
<dbReference type="Pfam" id="PF00239">
    <property type="entry name" value="Resolvase"/>
    <property type="match status" value="1"/>
</dbReference>
<dbReference type="GO" id="GO:0003677">
    <property type="term" value="F:DNA binding"/>
    <property type="evidence" value="ECO:0007669"/>
    <property type="project" value="InterPro"/>
</dbReference>
<evidence type="ECO:0000313" key="5">
    <source>
        <dbReference type="Proteomes" id="UP000033915"/>
    </source>
</evidence>
<organism evidence="4 5">
    <name type="scientific">Candidatus Giovannonibacteria bacterium GW2011_GWC2_44_9</name>
    <dbReference type="NCBI Taxonomy" id="1618658"/>
    <lineage>
        <taxon>Bacteria</taxon>
        <taxon>Candidatus Giovannoniibacteriota</taxon>
    </lineage>
</organism>
<feature type="domain" description="Resolvase/invertase-type recombinase catalytic" evidence="2">
    <location>
        <begin position="35"/>
        <end position="181"/>
    </location>
</feature>
<dbReference type="PROSITE" id="PS51737">
    <property type="entry name" value="RECOMBINASE_DNA_BIND"/>
    <property type="match status" value="1"/>
</dbReference>
<accession>A0A0G1NE40</accession>